<dbReference type="Proteomes" id="UP000054558">
    <property type="component" value="Unassembled WGS sequence"/>
</dbReference>
<dbReference type="InterPro" id="IPR009091">
    <property type="entry name" value="RCC1/BLIP-II"/>
</dbReference>
<dbReference type="InterPro" id="IPR006624">
    <property type="entry name" value="Beta-propeller_rpt_TECPR"/>
</dbReference>
<dbReference type="EMBL" id="DF237536">
    <property type="protein sequence ID" value="GAQ89997.1"/>
    <property type="molecule type" value="Genomic_DNA"/>
</dbReference>
<dbReference type="OrthoDB" id="166585at2759"/>
<evidence type="ECO:0000313" key="1">
    <source>
        <dbReference type="EMBL" id="GAQ89997.1"/>
    </source>
</evidence>
<accession>A0A1Y1IN06</accession>
<dbReference type="InterPro" id="IPR044859">
    <property type="entry name" value="Allene_oxi_cyc_Dirigent"/>
</dbReference>
<gene>
    <name evidence="1" type="ORF">KFL_005870070</name>
</gene>
<protein>
    <submittedName>
        <fullName evidence="1">Uncharacterized protein</fullName>
    </submittedName>
</protein>
<dbReference type="SUPFAM" id="SSF141493">
    <property type="entry name" value="Allene oxide cyclase-like"/>
    <property type="match status" value="1"/>
</dbReference>
<dbReference type="Gene3D" id="2.40.480.10">
    <property type="entry name" value="Allene oxide cyclase-like"/>
    <property type="match status" value="1"/>
</dbReference>
<keyword evidence="2" id="KW-1185">Reference proteome</keyword>
<dbReference type="SUPFAM" id="SSF50985">
    <property type="entry name" value="RCC1/BLIP-II"/>
    <property type="match status" value="1"/>
</dbReference>
<dbReference type="GO" id="GO:0046423">
    <property type="term" value="F:allene-oxide cyclase activity"/>
    <property type="evidence" value="ECO:0007669"/>
    <property type="project" value="InterPro"/>
</dbReference>
<proteinExistence type="predicted"/>
<sequence length="417" mass="44991">MPGELKTISSGDEKTVVGTDATDNVWLFNGATWDQAPGKMTQVSVGLSGMWAVDKANKLYYWDDGQQNFVELKTGVAVTQVASGQDVYILDTQRNIFKYQGDEKWIQLDGKLDSIDTSDYGDLWGIQVGELKRAHRRINGGWVYVLGPDNRDTLKQVSTGISGVWAVDSNGTVYRWVNSTRHEGAWVKAEGSLKSISAGYPLVWGLDTNGKVYKYSSDGTDSGGPQKTSTAVVPVAQKLRVVGEYVPTPGPRHSAYPAHLDPTNDATKLGDYLAYSNELCTLEDVFPDPGPGKRERIGLSTGVCTVIQEPSAGDPATVFQCQTSLQFQSGKYAGSSIFLAIVYSDGNVPAYAILGGTGYFKNVQGQATQVDETPFAAQSPHGEYYIDLEYYLPGGSKAGAPAPITSDDFKVALRTSG</sequence>
<dbReference type="SMART" id="SM00706">
    <property type="entry name" value="TECPR"/>
    <property type="match status" value="5"/>
</dbReference>
<dbReference type="GO" id="GO:0009695">
    <property type="term" value="P:jasmonic acid biosynthetic process"/>
    <property type="evidence" value="ECO:0007669"/>
    <property type="project" value="InterPro"/>
</dbReference>
<reference evidence="1 2" key="1">
    <citation type="journal article" date="2014" name="Nat. Commun.">
        <title>Klebsormidium flaccidum genome reveals primary factors for plant terrestrial adaptation.</title>
        <authorList>
            <person name="Hori K."/>
            <person name="Maruyama F."/>
            <person name="Fujisawa T."/>
            <person name="Togashi T."/>
            <person name="Yamamoto N."/>
            <person name="Seo M."/>
            <person name="Sato S."/>
            <person name="Yamada T."/>
            <person name="Mori H."/>
            <person name="Tajima N."/>
            <person name="Moriyama T."/>
            <person name="Ikeuchi M."/>
            <person name="Watanabe M."/>
            <person name="Wada H."/>
            <person name="Kobayashi K."/>
            <person name="Saito M."/>
            <person name="Masuda T."/>
            <person name="Sasaki-Sekimoto Y."/>
            <person name="Mashiguchi K."/>
            <person name="Awai K."/>
            <person name="Shimojima M."/>
            <person name="Masuda S."/>
            <person name="Iwai M."/>
            <person name="Nobusawa T."/>
            <person name="Narise T."/>
            <person name="Kondo S."/>
            <person name="Saito H."/>
            <person name="Sato R."/>
            <person name="Murakawa M."/>
            <person name="Ihara Y."/>
            <person name="Oshima-Yamada Y."/>
            <person name="Ohtaka K."/>
            <person name="Satoh M."/>
            <person name="Sonobe K."/>
            <person name="Ishii M."/>
            <person name="Ohtani R."/>
            <person name="Kanamori-Sato M."/>
            <person name="Honoki R."/>
            <person name="Miyazaki D."/>
            <person name="Mochizuki H."/>
            <person name="Umetsu J."/>
            <person name="Higashi K."/>
            <person name="Shibata D."/>
            <person name="Kamiya Y."/>
            <person name="Sato N."/>
            <person name="Nakamura Y."/>
            <person name="Tabata S."/>
            <person name="Ida S."/>
            <person name="Kurokawa K."/>
            <person name="Ohta H."/>
        </authorList>
    </citation>
    <scope>NUCLEOTIDE SEQUENCE [LARGE SCALE GENOMIC DNA]</scope>
    <source>
        <strain evidence="1 2">NIES-2285</strain>
    </source>
</reference>
<evidence type="ECO:0000313" key="2">
    <source>
        <dbReference type="Proteomes" id="UP000054558"/>
    </source>
</evidence>
<name>A0A1Y1IN06_KLENI</name>
<organism evidence="1 2">
    <name type="scientific">Klebsormidium nitens</name>
    <name type="common">Green alga</name>
    <name type="synonym">Ulothrix nitens</name>
    <dbReference type="NCBI Taxonomy" id="105231"/>
    <lineage>
        <taxon>Eukaryota</taxon>
        <taxon>Viridiplantae</taxon>
        <taxon>Streptophyta</taxon>
        <taxon>Klebsormidiophyceae</taxon>
        <taxon>Klebsormidiales</taxon>
        <taxon>Klebsormidiaceae</taxon>
        <taxon>Klebsormidium</taxon>
    </lineage>
</organism>
<dbReference type="Pfam" id="PF19193">
    <property type="entry name" value="Tectonin"/>
    <property type="match status" value="1"/>
</dbReference>
<dbReference type="InterPro" id="IPR034871">
    <property type="entry name" value="Allene_oxi_cyc_sf"/>
</dbReference>
<dbReference type="AlphaFoldDB" id="A0A1Y1IN06"/>